<gene>
    <name evidence="9" type="ORF">R1CP_36375</name>
</gene>
<geneLocation type="plasmid" evidence="10">
    <name>pr1cp1</name>
</geneLocation>
<dbReference type="PANTHER" id="PTHR42718">
    <property type="entry name" value="MAJOR FACILITATOR SUPERFAMILY MULTIDRUG TRANSPORTER MFSC"/>
    <property type="match status" value="1"/>
</dbReference>
<evidence type="ECO:0000313" key="9">
    <source>
        <dbReference type="EMBL" id="ANS31881.1"/>
    </source>
</evidence>
<dbReference type="EMBL" id="CP009112">
    <property type="protein sequence ID" value="ANS31881.1"/>
    <property type="molecule type" value="Genomic_DNA"/>
</dbReference>
<evidence type="ECO:0000256" key="2">
    <source>
        <dbReference type="ARBA" id="ARBA00022448"/>
    </source>
</evidence>
<feature type="transmembrane region" description="Helical" evidence="7">
    <location>
        <begin position="355"/>
        <end position="374"/>
    </location>
</feature>
<keyword evidence="2" id="KW-0813">Transport</keyword>
<sequence>MLTLRIMRSERSALLGESMKTASRRTHHQLTFAVLTVGVGAYALLQSLVMPVLPTLESALDTTQTDITWVLTAYLLSASIFTPVMGRLGDMHGKKRVFVIALVALAAGSLLAALATSLPVMIAARVIQGIGGGVLPLAFGIIRDEFPEDKVAGAVGIIAALTAVGAGLGIVLAGPIVTVLGFHWLFWIPLIMVVLAGLAAQILVPESRVRTAGKINWLTALLLSGWLVALLLGVSQAPTWGWASPIVIGLLVTAAVLAVTWVAVEARSANPLIDMTMMRIRSVWAANLVALLMGVGMYAAFGFLPQFLQTPSSVGFGFGASVTESGLMLLPLSVGMFLLGLASGRLAARLGSKNLVIAGSIVSAIGYFVVAFLHETEMDIYLATSLTGIGFGLAFSAMSNVVVAAVPSEQTGVASGMNANIRTIGGSLGAACMASVVTAGASTSGVPQESGYTNGFVMLGVAVALGAVAALFIPAMQRDDTTNLEPSPELRHPELALVAGGTLVGDESE</sequence>
<keyword evidence="3" id="KW-1003">Cell membrane</keyword>
<evidence type="ECO:0000256" key="4">
    <source>
        <dbReference type="ARBA" id="ARBA00022692"/>
    </source>
</evidence>
<dbReference type="SUPFAM" id="SSF103473">
    <property type="entry name" value="MFS general substrate transporter"/>
    <property type="match status" value="2"/>
</dbReference>
<evidence type="ECO:0000256" key="6">
    <source>
        <dbReference type="ARBA" id="ARBA00023136"/>
    </source>
</evidence>
<dbReference type="PATRIC" id="fig|37919.13.peg.7662"/>
<evidence type="ECO:0000256" key="5">
    <source>
        <dbReference type="ARBA" id="ARBA00022989"/>
    </source>
</evidence>
<keyword evidence="9" id="KW-0614">Plasmid</keyword>
<organism evidence="9 10">
    <name type="scientific">Rhodococcus opacus</name>
    <name type="common">Nocardia opaca</name>
    <dbReference type="NCBI Taxonomy" id="37919"/>
    <lineage>
        <taxon>Bacteria</taxon>
        <taxon>Bacillati</taxon>
        <taxon>Actinomycetota</taxon>
        <taxon>Actinomycetes</taxon>
        <taxon>Mycobacteriales</taxon>
        <taxon>Nocardiaceae</taxon>
        <taxon>Rhodococcus</taxon>
    </lineage>
</organism>
<dbReference type="InterPro" id="IPR036259">
    <property type="entry name" value="MFS_trans_sf"/>
</dbReference>
<dbReference type="AlphaFoldDB" id="A0A1B1KGZ5"/>
<feature type="transmembrane region" description="Helical" evidence="7">
    <location>
        <begin position="284"/>
        <end position="308"/>
    </location>
</feature>
<keyword evidence="6 7" id="KW-0472">Membrane</keyword>
<dbReference type="Gene3D" id="1.20.1250.20">
    <property type="entry name" value="MFS general substrate transporter like domains"/>
    <property type="match status" value="1"/>
</dbReference>
<dbReference type="GO" id="GO:0005886">
    <property type="term" value="C:plasma membrane"/>
    <property type="evidence" value="ECO:0007669"/>
    <property type="project" value="UniProtKB-SubCell"/>
</dbReference>
<comment type="subcellular location">
    <subcellularLocation>
        <location evidence="1">Cell membrane</location>
        <topology evidence="1">Multi-pass membrane protein</topology>
    </subcellularLocation>
</comment>
<keyword evidence="5 7" id="KW-1133">Transmembrane helix</keyword>
<feature type="transmembrane region" description="Helical" evidence="7">
    <location>
        <begin position="328"/>
        <end position="348"/>
    </location>
</feature>
<feature type="transmembrane region" description="Helical" evidence="7">
    <location>
        <begin position="30"/>
        <end position="47"/>
    </location>
</feature>
<evidence type="ECO:0000256" key="7">
    <source>
        <dbReference type="SAM" id="Phobius"/>
    </source>
</evidence>
<evidence type="ECO:0000259" key="8">
    <source>
        <dbReference type="PROSITE" id="PS50850"/>
    </source>
</evidence>
<evidence type="ECO:0000256" key="3">
    <source>
        <dbReference type="ARBA" id="ARBA00022475"/>
    </source>
</evidence>
<dbReference type="Pfam" id="PF07690">
    <property type="entry name" value="MFS_1"/>
    <property type="match status" value="1"/>
</dbReference>
<feature type="transmembrane region" description="Helical" evidence="7">
    <location>
        <begin position="215"/>
        <end position="234"/>
    </location>
</feature>
<accession>A0A1B1KGZ5</accession>
<feature type="transmembrane region" description="Helical" evidence="7">
    <location>
        <begin position="452"/>
        <end position="473"/>
    </location>
</feature>
<dbReference type="GO" id="GO:0022857">
    <property type="term" value="F:transmembrane transporter activity"/>
    <property type="evidence" value="ECO:0007669"/>
    <property type="project" value="InterPro"/>
</dbReference>
<dbReference type="CDD" id="cd17504">
    <property type="entry name" value="MFS_MMR_MDR_like"/>
    <property type="match status" value="1"/>
</dbReference>
<dbReference type="Gene3D" id="1.20.1720.10">
    <property type="entry name" value="Multidrug resistance protein D"/>
    <property type="match status" value="1"/>
</dbReference>
<dbReference type="Proteomes" id="UP000186108">
    <property type="component" value="Plasmid pR1CP1"/>
</dbReference>
<dbReference type="PANTHER" id="PTHR42718:SF46">
    <property type="entry name" value="BLR6921 PROTEIN"/>
    <property type="match status" value="1"/>
</dbReference>
<feature type="transmembrane region" description="Helical" evidence="7">
    <location>
        <begin position="97"/>
        <end position="116"/>
    </location>
</feature>
<feature type="transmembrane region" description="Helical" evidence="7">
    <location>
        <begin position="122"/>
        <end position="142"/>
    </location>
</feature>
<feature type="transmembrane region" description="Helical" evidence="7">
    <location>
        <begin position="184"/>
        <end position="203"/>
    </location>
</feature>
<feature type="transmembrane region" description="Helical" evidence="7">
    <location>
        <begin position="240"/>
        <end position="264"/>
    </location>
</feature>
<dbReference type="PROSITE" id="PS50850">
    <property type="entry name" value="MFS"/>
    <property type="match status" value="1"/>
</dbReference>
<feature type="transmembrane region" description="Helical" evidence="7">
    <location>
        <begin position="154"/>
        <end position="178"/>
    </location>
</feature>
<feature type="transmembrane region" description="Helical" evidence="7">
    <location>
        <begin position="67"/>
        <end position="85"/>
    </location>
</feature>
<evidence type="ECO:0000313" key="10">
    <source>
        <dbReference type="Proteomes" id="UP000186108"/>
    </source>
</evidence>
<feature type="transmembrane region" description="Helical" evidence="7">
    <location>
        <begin position="380"/>
        <end position="406"/>
    </location>
</feature>
<name>A0A1B1KGZ5_RHOOP</name>
<dbReference type="InterPro" id="IPR020846">
    <property type="entry name" value="MFS_dom"/>
</dbReference>
<proteinExistence type="predicted"/>
<dbReference type="InterPro" id="IPR011701">
    <property type="entry name" value="MFS"/>
</dbReference>
<feature type="transmembrane region" description="Helical" evidence="7">
    <location>
        <begin position="427"/>
        <end position="446"/>
    </location>
</feature>
<reference evidence="9 10" key="1">
    <citation type="submission" date="2014-07" db="EMBL/GenBank/DDBJ databases">
        <authorList>
            <person name="Zhang J.E."/>
            <person name="Yang H."/>
            <person name="Guo J."/>
            <person name="Deng Z."/>
            <person name="Luo H."/>
            <person name="Luo M."/>
            <person name="Zhao B."/>
        </authorList>
    </citation>
    <scope>NUCLEOTIDE SEQUENCE [LARGE SCALE GENOMIC DNA]</scope>
    <source>
        <strain evidence="9 10">1CP</strain>
        <plasmid evidence="10">Plasmid pr1cp1</plasmid>
    </source>
</reference>
<evidence type="ECO:0000256" key="1">
    <source>
        <dbReference type="ARBA" id="ARBA00004651"/>
    </source>
</evidence>
<keyword evidence="4 7" id="KW-0812">Transmembrane</keyword>
<protein>
    <submittedName>
        <fullName evidence="9">Drug resistance efflux protein</fullName>
    </submittedName>
</protein>
<feature type="domain" description="Major facilitator superfamily (MFS) profile" evidence="8">
    <location>
        <begin position="31"/>
        <end position="478"/>
    </location>
</feature>